<evidence type="ECO:0000313" key="2">
    <source>
        <dbReference type="EMBL" id="KAG5613026.1"/>
    </source>
</evidence>
<accession>A0A9J5ZLL9</accession>
<sequence>MKKCLSIPLRRSRLNRIMCRKSLPKDDTSKPCKHRYYHLDFGFNKLYKKLSNLYKRRLKEDRAEDLLESLKEKKRTIRRVKREMQSLFKKGIGKWEYYMVSAS</sequence>
<dbReference type="EMBL" id="JACXVP010000004">
    <property type="protein sequence ID" value="KAG5613026.1"/>
    <property type="molecule type" value="Genomic_DNA"/>
</dbReference>
<name>A0A9J5ZLL9_SOLCO</name>
<feature type="coiled-coil region" evidence="1">
    <location>
        <begin position="56"/>
        <end position="90"/>
    </location>
</feature>
<evidence type="ECO:0000256" key="1">
    <source>
        <dbReference type="SAM" id="Coils"/>
    </source>
</evidence>
<protein>
    <submittedName>
        <fullName evidence="2">Uncharacterized protein</fullName>
    </submittedName>
</protein>
<evidence type="ECO:0000313" key="3">
    <source>
        <dbReference type="Proteomes" id="UP000824120"/>
    </source>
</evidence>
<reference evidence="2 3" key="1">
    <citation type="submission" date="2020-09" db="EMBL/GenBank/DDBJ databases">
        <title>De no assembly of potato wild relative species, Solanum commersonii.</title>
        <authorList>
            <person name="Cho K."/>
        </authorList>
    </citation>
    <scope>NUCLEOTIDE SEQUENCE [LARGE SCALE GENOMIC DNA]</scope>
    <source>
        <strain evidence="2">LZ3.2</strain>
        <tissue evidence="2">Leaf</tissue>
    </source>
</reference>
<organism evidence="2 3">
    <name type="scientific">Solanum commersonii</name>
    <name type="common">Commerson's wild potato</name>
    <name type="synonym">Commerson's nightshade</name>
    <dbReference type="NCBI Taxonomy" id="4109"/>
    <lineage>
        <taxon>Eukaryota</taxon>
        <taxon>Viridiplantae</taxon>
        <taxon>Streptophyta</taxon>
        <taxon>Embryophyta</taxon>
        <taxon>Tracheophyta</taxon>
        <taxon>Spermatophyta</taxon>
        <taxon>Magnoliopsida</taxon>
        <taxon>eudicotyledons</taxon>
        <taxon>Gunneridae</taxon>
        <taxon>Pentapetalae</taxon>
        <taxon>asterids</taxon>
        <taxon>lamiids</taxon>
        <taxon>Solanales</taxon>
        <taxon>Solanaceae</taxon>
        <taxon>Solanoideae</taxon>
        <taxon>Solaneae</taxon>
        <taxon>Solanum</taxon>
    </lineage>
</organism>
<keyword evidence="1" id="KW-0175">Coiled coil</keyword>
<proteinExistence type="predicted"/>
<dbReference type="Proteomes" id="UP000824120">
    <property type="component" value="Chromosome 4"/>
</dbReference>
<dbReference type="AlphaFoldDB" id="A0A9J5ZLL9"/>
<comment type="caution">
    <text evidence="2">The sequence shown here is derived from an EMBL/GenBank/DDBJ whole genome shotgun (WGS) entry which is preliminary data.</text>
</comment>
<keyword evidence="3" id="KW-1185">Reference proteome</keyword>
<gene>
    <name evidence="2" type="ORF">H5410_024307</name>
</gene>